<evidence type="ECO:0000256" key="3">
    <source>
        <dbReference type="ARBA" id="ARBA00022692"/>
    </source>
</evidence>
<keyword evidence="10" id="KW-1185">Reference proteome</keyword>
<evidence type="ECO:0000256" key="1">
    <source>
        <dbReference type="ARBA" id="ARBA00004651"/>
    </source>
</evidence>
<dbReference type="InterPro" id="IPR023845">
    <property type="entry name" value="DUF3817_TM"/>
</dbReference>
<dbReference type="PANTHER" id="PTHR40077">
    <property type="entry name" value="MEMBRANE PROTEIN-RELATED"/>
    <property type="match status" value="1"/>
</dbReference>
<dbReference type="AlphaFoldDB" id="A0A3D9LBD6"/>
<organism evidence="9 10">
    <name type="scientific">Citricoccus muralis</name>
    <dbReference type="NCBI Taxonomy" id="169134"/>
    <lineage>
        <taxon>Bacteria</taxon>
        <taxon>Bacillati</taxon>
        <taxon>Actinomycetota</taxon>
        <taxon>Actinomycetes</taxon>
        <taxon>Micrococcales</taxon>
        <taxon>Micrococcaceae</taxon>
        <taxon>Citricoccus</taxon>
    </lineage>
</organism>
<feature type="region of interest" description="Disordered" evidence="6">
    <location>
        <begin position="1"/>
        <end position="40"/>
    </location>
</feature>
<keyword evidence="3 7" id="KW-0812">Transmembrane</keyword>
<evidence type="ECO:0000256" key="5">
    <source>
        <dbReference type="ARBA" id="ARBA00023136"/>
    </source>
</evidence>
<reference evidence="9 10" key="1">
    <citation type="submission" date="2018-07" db="EMBL/GenBank/DDBJ databases">
        <title>Sequencing the genomes of 1000 actinobacteria strains.</title>
        <authorList>
            <person name="Klenk H.-P."/>
        </authorList>
    </citation>
    <scope>NUCLEOTIDE SEQUENCE [LARGE SCALE GENOMIC DNA]</scope>
    <source>
        <strain evidence="9 10">DSM 14442</strain>
    </source>
</reference>
<dbReference type="RefSeq" id="WP_115931753.1">
    <property type="nucleotide sequence ID" value="NZ_QREH01000001.1"/>
</dbReference>
<feature type="domain" description="DUF3817" evidence="8">
    <location>
        <begin position="53"/>
        <end position="166"/>
    </location>
</feature>
<keyword evidence="5 7" id="KW-0472">Membrane</keyword>
<evidence type="ECO:0000256" key="6">
    <source>
        <dbReference type="SAM" id="MobiDB-lite"/>
    </source>
</evidence>
<feature type="compositionally biased region" description="Pro residues" evidence="6">
    <location>
        <begin position="1"/>
        <end position="11"/>
    </location>
</feature>
<dbReference type="PANTHER" id="PTHR40077:SF2">
    <property type="entry name" value="MEMBRANE PROTEIN"/>
    <property type="match status" value="1"/>
</dbReference>
<dbReference type="NCBIfam" id="TIGR03954">
    <property type="entry name" value="integ_memb_HG"/>
    <property type="match status" value="1"/>
</dbReference>
<gene>
    <name evidence="9" type="ORF">C8E99_1494</name>
</gene>
<evidence type="ECO:0000259" key="8">
    <source>
        <dbReference type="Pfam" id="PF12823"/>
    </source>
</evidence>
<keyword evidence="4 7" id="KW-1133">Transmembrane helix</keyword>
<dbReference type="EMBL" id="QREH01000001">
    <property type="protein sequence ID" value="REE03678.1"/>
    <property type="molecule type" value="Genomic_DNA"/>
</dbReference>
<dbReference type="Proteomes" id="UP000256727">
    <property type="component" value="Unassembled WGS sequence"/>
</dbReference>
<evidence type="ECO:0000313" key="10">
    <source>
        <dbReference type="Proteomes" id="UP000256727"/>
    </source>
</evidence>
<dbReference type="GO" id="GO:0005886">
    <property type="term" value="C:plasma membrane"/>
    <property type="evidence" value="ECO:0007669"/>
    <property type="project" value="UniProtKB-SubCell"/>
</dbReference>
<keyword evidence="2" id="KW-1003">Cell membrane</keyword>
<accession>A0A3D9LBD6</accession>
<proteinExistence type="predicted"/>
<dbReference type="Pfam" id="PF12823">
    <property type="entry name" value="DUF3817"/>
    <property type="match status" value="1"/>
</dbReference>
<sequence length="182" mass="20124">MTTPDQQPPVDPNTLPDPEDITEADLPAPPPRPEKGVPRRFAGTDQQIKSALMMYKICAWITGIMLLLLVGEMIFKYGYGTELYAGGTLADGSDNSLSLQPEDSVTGGLNLSIAVLIAHGWLYVVYLVAAFRLWSLMRWNGMRLLAIAGGGVVPFLSFIVEQRVHRETLQELADHPEALRRY</sequence>
<evidence type="ECO:0000256" key="4">
    <source>
        <dbReference type="ARBA" id="ARBA00022989"/>
    </source>
</evidence>
<protein>
    <submittedName>
        <fullName evidence="9">Integral membrane protein</fullName>
    </submittedName>
</protein>
<comment type="caution">
    <text evidence="9">The sequence shown here is derived from an EMBL/GenBank/DDBJ whole genome shotgun (WGS) entry which is preliminary data.</text>
</comment>
<feature type="transmembrane region" description="Helical" evidence="7">
    <location>
        <begin position="57"/>
        <end position="75"/>
    </location>
</feature>
<comment type="subcellular location">
    <subcellularLocation>
        <location evidence="1">Cell membrane</location>
        <topology evidence="1">Multi-pass membrane protein</topology>
    </subcellularLocation>
</comment>
<evidence type="ECO:0000313" key="9">
    <source>
        <dbReference type="EMBL" id="REE03678.1"/>
    </source>
</evidence>
<evidence type="ECO:0000256" key="2">
    <source>
        <dbReference type="ARBA" id="ARBA00022475"/>
    </source>
</evidence>
<name>A0A3D9LBD6_9MICC</name>
<feature type="transmembrane region" description="Helical" evidence="7">
    <location>
        <begin position="109"/>
        <end position="129"/>
    </location>
</feature>
<evidence type="ECO:0000256" key="7">
    <source>
        <dbReference type="SAM" id="Phobius"/>
    </source>
</evidence>
<dbReference type="OrthoDB" id="9342687at2"/>